<gene>
    <name evidence="1" type="primary">gb11065</name>
    <name evidence="1" type="ORF">PR202_gb11065</name>
</gene>
<sequence length="179" mass="19692">MSPANRKASRFSTTGQWRWVSCLPPTRCLTVLSVDAMQRGDAQRGEATFNCRGQRFSGLVVFGEIGGTAARAAKCTVQCIQGGYIICDNYGKMEASCILAYNIFMCVRLVNEGLLILGAVVEPTEAVCTVACVKGAYIRCRNYPRQQLYGCVCHCAPPDGKRCVVHLPDRKAQRCWKRG</sequence>
<reference evidence="1" key="2">
    <citation type="submission" date="2021-12" db="EMBL/GenBank/DDBJ databases">
        <title>Resequencing data analysis of finger millet.</title>
        <authorList>
            <person name="Hatakeyama M."/>
            <person name="Aluri S."/>
            <person name="Balachadran M.T."/>
            <person name="Sivarajan S.R."/>
            <person name="Poveda L."/>
            <person name="Shimizu-Inatsugi R."/>
            <person name="Schlapbach R."/>
            <person name="Sreeman S.M."/>
            <person name="Shimizu K.K."/>
        </authorList>
    </citation>
    <scope>NUCLEOTIDE SEQUENCE</scope>
</reference>
<dbReference type="AlphaFoldDB" id="A0AAV5EKU5"/>
<keyword evidence="2" id="KW-1185">Reference proteome</keyword>
<name>A0AAV5EKU5_ELECO</name>
<accession>A0AAV5EKU5</accession>
<protein>
    <submittedName>
        <fullName evidence="1">Uncharacterized protein</fullName>
    </submittedName>
</protein>
<evidence type="ECO:0000313" key="1">
    <source>
        <dbReference type="EMBL" id="GJN23417.1"/>
    </source>
</evidence>
<organism evidence="1 2">
    <name type="scientific">Eleusine coracana subsp. coracana</name>
    <dbReference type="NCBI Taxonomy" id="191504"/>
    <lineage>
        <taxon>Eukaryota</taxon>
        <taxon>Viridiplantae</taxon>
        <taxon>Streptophyta</taxon>
        <taxon>Embryophyta</taxon>
        <taxon>Tracheophyta</taxon>
        <taxon>Spermatophyta</taxon>
        <taxon>Magnoliopsida</taxon>
        <taxon>Liliopsida</taxon>
        <taxon>Poales</taxon>
        <taxon>Poaceae</taxon>
        <taxon>PACMAD clade</taxon>
        <taxon>Chloridoideae</taxon>
        <taxon>Cynodonteae</taxon>
        <taxon>Eleusininae</taxon>
        <taxon>Eleusine</taxon>
    </lineage>
</organism>
<dbReference type="Proteomes" id="UP001054889">
    <property type="component" value="Unassembled WGS sequence"/>
</dbReference>
<proteinExistence type="predicted"/>
<reference evidence="1" key="1">
    <citation type="journal article" date="2018" name="DNA Res.">
        <title>Multiple hybrid de novo genome assembly of finger millet, an orphan allotetraploid crop.</title>
        <authorList>
            <person name="Hatakeyama M."/>
            <person name="Aluri S."/>
            <person name="Balachadran M.T."/>
            <person name="Sivarajan S.R."/>
            <person name="Patrignani A."/>
            <person name="Gruter S."/>
            <person name="Poveda L."/>
            <person name="Shimizu-Inatsugi R."/>
            <person name="Baeten J."/>
            <person name="Francoijs K.J."/>
            <person name="Nataraja K.N."/>
            <person name="Reddy Y.A.N."/>
            <person name="Phadnis S."/>
            <person name="Ravikumar R.L."/>
            <person name="Schlapbach R."/>
            <person name="Sreeman S.M."/>
            <person name="Shimizu K.K."/>
        </authorList>
    </citation>
    <scope>NUCLEOTIDE SEQUENCE</scope>
</reference>
<evidence type="ECO:0000313" key="2">
    <source>
        <dbReference type="Proteomes" id="UP001054889"/>
    </source>
</evidence>
<comment type="caution">
    <text evidence="1">The sequence shown here is derived from an EMBL/GenBank/DDBJ whole genome shotgun (WGS) entry which is preliminary data.</text>
</comment>
<dbReference type="EMBL" id="BQKI01000076">
    <property type="protein sequence ID" value="GJN23417.1"/>
    <property type="molecule type" value="Genomic_DNA"/>
</dbReference>